<accession>A0A6V8PTT6</accession>
<name>A0A6V8PTT6_9ACTN</name>
<organism evidence="2">
    <name type="scientific">Candidatus Hakubella thermalkaliphila</name>
    <dbReference type="NCBI Taxonomy" id="2754717"/>
    <lineage>
        <taxon>Bacteria</taxon>
        <taxon>Bacillati</taxon>
        <taxon>Actinomycetota</taxon>
        <taxon>Actinomycetota incertae sedis</taxon>
        <taxon>Candidatus Hakubellales</taxon>
        <taxon>Candidatus Hakubellaceae</taxon>
        <taxon>Candidatus Hakubella</taxon>
    </lineage>
</organism>
<protein>
    <submittedName>
        <fullName evidence="2">Uncharacterized protein</fullName>
    </submittedName>
</protein>
<dbReference type="Proteomes" id="UP000576480">
    <property type="component" value="Unassembled WGS sequence"/>
</dbReference>
<dbReference type="RefSeq" id="WP_176229195.1">
    <property type="nucleotide sequence ID" value="NZ_BLSB01000005.1"/>
</dbReference>
<evidence type="ECO:0000313" key="2">
    <source>
        <dbReference type="EMBL" id="GFP34416.1"/>
    </source>
</evidence>
<sequence length="273" mass="30819">MSNAQDLRRLTEEAANAYEDRVTRLAAIKTETTEMLEGFGKERAEMSAQLKADLAQAEAERVRQAQEEARERAAEVPERRAEVSEMLEGFGKERAEMSAQLKADLAQAEAERVRQAQEEARERAAEVPERRAEVSEMLEGFRKEQAETAAAWRDLVATMRAKRTGVPLRVVPPEEVKMAVVEEAEAVEEREEAEAVEKVEEAEAAEEAEEESYEEKTLEEQIFAFVNSHPEGIKLVDMERALEAPRIRLGVVAKKLVEEGRIKKEGPLYIPVR</sequence>
<dbReference type="AlphaFoldDB" id="A0A6V8PTT6"/>
<evidence type="ECO:0000256" key="1">
    <source>
        <dbReference type="SAM" id="MobiDB-lite"/>
    </source>
</evidence>
<comment type="caution">
    <text evidence="2">The sequence shown here is derived from an EMBL/GenBank/DDBJ whole genome shotgun (WGS) entry which is preliminary data.</text>
</comment>
<proteinExistence type="predicted"/>
<feature type="region of interest" description="Disordered" evidence="1">
    <location>
        <begin position="62"/>
        <end position="81"/>
    </location>
</feature>
<dbReference type="EMBL" id="BLSB01000005">
    <property type="protein sequence ID" value="GFP34416.1"/>
    <property type="molecule type" value="Genomic_DNA"/>
</dbReference>
<feature type="region of interest" description="Disordered" evidence="1">
    <location>
        <begin position="110"/>
        <end position="130"/>
    </location>
</feature>
<feature type="compositionally biased region" description="Acidic residues" evidence="1">
    <location>
        <begin position="202"/>
        <end position="213"/>
    </location>
</feature>
<feature type="region of interest" description="Disordered" evidence="1">
    <location>
        <begin position="187"/>
        <end position="215"/>
    </location>
</feature>
<gene>
    <name evidence="2" type="ORF">HKBW3S43_00209</name>
</gene>
<reference evidence="2" key="1">
    <citation type="journal article" date="2020" name="Front. Microbiol.">
        <title>Single-cell genomics of novel Actinobacteria with the Wood-Ljungdahl pathway discovered in a serpentinizing system.</title>
        <authorList>
            <person name="Merino N."/>
            <person name="Kawai M."/>
            <person name="Boyd E.S."/>
            <person name="Colman D.R."/>
            <person name="McGlynn S.E."/>
            <person name="Nealson K.H."/>
            <person name="Kurokawa K."/>
            <person name="Hongoh Y."/>
        </authorList>
    </citation>
    <scope>NUCLEOTIDE SEQUENCE [LARGE SCALE GENOMIC DNA]</scope>
    <source>
        <strain evidence="2">S43</strain>
    </source>
</reference>